<keyword evidence="1" id="KW-0812">Transmembrane</keyword>
<evidence type="ECO:0000313" key="3">
    <source>
        <dbReference type="Proteomes" id="UP001627284"/>
    </source>
</evidence>
<dbReference type="Proteomes" id="UP001627284">
    <property type="component" value="Unassembled WGS sequence"/>
</dbReference>
<proteinExistence type="predicted"/>
<dbReference type="EMBL" id="JBJKTR010000017">
    <property type="protein sequence ID" value="KAL3338149.1"/>
    <property type="molecule type" value="Genomic_DNA"/>
</dbReference>
<gene>
    <name evidence="2" type="ORF">AABB24_030347</name>
</gene>
<organism evidence="2 3">
    <name type="scientific">Solanum stoloniferum</name>
    <dbReference type="NCBI Taxonomy" id="62892"/>
    <lineage>
        <taxon>Eukaryota</taxon>
        <taxon>Viridiplantae</taxon>
        <taxon>Streptophyta</taxon>
        <taxon>Embryophyta</taxon>
        <taxon>Tracheophyta</taxon>
        <taxon>Spermatophyta</taxon>
        <taxon>Magnoliopsida</taxon>
        <taxon>eudicotyledons</taxon>
        <taxon>Gunneridae</taxon>
        <taxon>Pentapetalae</taxon>
        <taxon>asterids</taxon>
        <taxon>lamiids</taxon>
        <taxon>Solanales</taxon>
        <taxon>Solanaceae</taxon>
        <taxon>Solanoideae</taxon>
        <taxon>Solaneae</taxon>
        <taxon>Solanum</taxon>
    </lineage>
</organism>
<accession>A0ABD2S286</accession>
<feature type="transmembrane region" description="Helical" evidence="1">
    <location>
        <begin position="88"/>
        <end position="107"/>
    </location>
</feature>
<protein>
    <submittedName>
        <fullName evidence="2">Uncharacterized protein</fullName>
    </submittedName>
</protein>
<feature type="transmembrane region" description="Helical" evidence="1">
    <location>
        <begin position="114"/>
        <end position="136"/>
    </location>
</feature>
<keyword evidence="3" id="KW-1185">Reference proteome</keyword>
<feature type="transmembrane region" description="Helical" evidence="1">
    <location>
        <begin position="200"/>
        <end position="219"/>
    </location>
</feature>
<feature type="transmembrane region" description="Helical" evidence="1">
    <location>
        <begin position="49"/>
        <end position="68"/>
    </location>
</feature>
<comment type="caution">
    <text evidence="2">The sequence shown here is derived from an EMBL/GenBank/DDBJ whole genome shotgun (WGS) entry which is preliminary data.</text>
</comment>
<dbReference type="EMBL" id="JBJKTR010000017">
    <property type="protein sequence ID" value="KAL3338146.1"/>
    <property type="molecule type" value="Genomic_DNA"/>
</dbReference>
<dbReference type="EMBL" id="JBJKTR010000017">
    <property type="protein sequence ID" value="KAL3338139.1"/>
    <property type="molecule type" value="Genomic_DNA"/>
</dbReference>
<dbReference type="AlphaFoldDB" id="A0ABD2S286"/>
<feature type="transmembrane region" description="Helical" evidence="1">
    <location>
        <begin position="148"/>
        <end position="169"/>
    </location>
</feature>
<name>A0ABD2S286_9SOLN</name>
<feature type="transmembrane region" description="Helical" evidence="1">
    <location>
        <begin position="239"/>
        <end position="260"/>
    </location>
</feature>
<dbReference type="EMBL" id="JBJKTR010000017">
    <property type="protein sequence ID" value="KAL3338144.1"/>
    <property type="molecule type" value="Genomic_DNA"/>
</dbReference>
<evidence type="ECO:0000256" key="1">
    <source>
        <dbReference type="SAM" id="Phobius"/>
    </source>
</evidence>
<sequence>MHHTIRMHFSYIIRHSHSFFHTPQSTLLPSLSLATFFSSSFSLKMMTRAVPSLIALFLLFYGLVYQLKQYFLPQSAFHFMEALVTKEGQQAAILILLIIPPYVMLVYSIQQRALVLNAINFLATNGFMLDIISSGFQFSRRIFYEEDLTLIIFISNLFLIFIICLDLFAEKEARIRLMRKIVKRCVYGVLALSYYERMPALIIPLIPATMGAYLIVICFDDPHRLICSRPAGTLTLNKSVMFMLLGGVLYLLSCISFNYLKFKGREMLVVIYKMPHFN</sequence>
<evidence type="ECO:0000313" key="2">
    <source>
        <dbReference type="EMBL" id="KAL3338139.1"/>
    </source>
</evidence>
<keyword evidence="1" id="KW-0472">Membrane</keyword>
<keyword evidence="1" id="KW-1133">Transmembrane helix</keyword>
<reference evidence="2 3" key="1">
    <citation type="submission" date="2024-05" db="EMBL/GenBank/DDBJ databases">
        <title>De novo assembly of an allotetraploid wild potato.</title>
        <authorList>
            <person name="Hosaka A.J."/>
        </authorList>
    </citation>
    <scope>NUCLEOTIDE SEQUENCE [LARGE SCALE GENOMIC DNA]</scope>
    <source>
        <tissue evidence="2">Young leaves</tissue>
    </source>
</reference>